<keyword evidence="2" id="KW-1185">Reference proteome</keyword>
<evidence type="ECO:0000313" key="2">
    <source>
        <dbReference type="Proteomes" id="UP000789920"/>
    </source>
</evidence>
<feature type="non-terminal residue" evidence="1">
    <location>
        <position position="46"/>
    </location>
</feature>
<gene>
    <name evidence="1" type="ORF">RPERSI_LOCUS1089</name>
</gene>
<dbReference type="EMBL" id="CAJVQC010000908">
    <property type="protein sequence ID" value="CAG8483650.1"/>
    <property type="molecule type" value="Genomic_DNA"/>
</dbReference>
<evidence type="ECO:0000313" key="1">
    <source>
        <dbReference type="EMBL" id="CAG8483650.1"/>
    </source>
</evidence>
<protein>
    <submittedName>
        <fullName evidence="1">24894_t:CDS:1</fullName>
    </submittedName>
</protein>
<comment type="caution">
    <text evidence="1">The sequence shown here is derived from an EMBL/GenBank/DDBJ whole genome shotgun (WGS) entry which is preliminary data.</text>
</comment>
<name>A0ACA9KN97_9GLOM</name>
<sequence length="46" mass="5371">MVLVVLLDKTKNKNETYLKKKPHMKVETLKPSIKLAKDKLTQKNFS</sequence>
<dbReference type="Proteomes" id="UP000789920">
    <property type="component" value="Unassembled WGS sequence"/>
</dbReference>
<reference evidence="1" key="1">
    <citation type="submission" date="2021-06" db="EMBL/GenBank/DDBJ databases">
        <authorList>
            <person name="Kallberg Y."/>
            <person name="Tangrot J."/>
            <person name="Rosling A."/>
        </authorList>
    </citation>
    <scope>NUCLEOTIDE SEQUENCE</scope>
    <source>
        <strain evidence="1">MA461A</strain>
    </source>
</reference>
<proteinExistence type="predicted"/>
<accession>A0ACA9KN97</accession>
<organism evidence="1 2">
    <name type="scientific">Racocetra persica</name>
    <dbReference type="NCBI Taxonomy" id="160502"/>
    <lineage>
        <taxon>Eukaryota</taxon>
        <taxon>Fungi</taxon>
        <taxon>Fungi incertae sedis</taxon>
        <taxon>Mucoromycota</taxon>
        <taxon>Glomeromycotina</taxon>
        <taxon>Glomeromycetes</taxon>
        <taxon>Diversisporales</taxon>
        <taxon>Gigasporaceae</taxon>
        <taxon>Racocetra</taxon>
    </lineage>
</organism>